<accession>A0A5B7DRU7</accession>
<organism evidence="7 8">
    <name type="scientific">Portunus trituberculatus</name>
    <name type="common">Swimming crab</name>
    <name type="synonym">Neptunus trituberculatus</name>
    <dbReference type="NCBI Taxonomy" id="210409"/>
    <lineage>
        <taxon>Eukaryota</taxon>
        <taxon>Metazoa</taxon>
        <taxon>Ecdysozoa</taxon>
        <taxon>Arthropoda</taxon>
        <taxon>Crustacea</taxon>
        <taxon>Multicrustacea</taxon>
        <taxon>Malacostraca</taxon>
        <taxon>Eumalacostraca</taxon>
        <taxon>Eucarida</taxon>
        <taxon>Decapoda</taxon>
        <taxon>Pleocyemata</taxon>
        <taxon>Brachyura</taxon>
        <taxon>Eubrachyura</taxon>
        <taxon>Portunoidea</taxon>
        <taxon>Portunidae</taxon>
        <taxon>Portuninae</taxon>
        <taxon>Portunus</taxon>
    </lineage>
</organism>
<dbReference type="SUPFAM" id="SSF55068">
    <property type="entry name" value="Peptide methionine sulfoxide reductase"/>
    <property type="match status" value="1"/>
</dbReference>
<dbReference type="OrthoDB" id="77405at2759"/>
<evidence type="ECO:0000313" key="7">
    <source>
        <dbReference type="EMBL" id="MPC23955.1"/>
    </source>
</evidence>
<keyword evidence="3" id="KW-0560">Oxidoreductase</keyword>
<comment type="similarity">
    <text evidence="1">Belongs to the MsrA Met sulfoxide reductase family.</text>
</comment>
<evidence type="ECO:0000256" key="1">
    <source>
        <dbReference type="ARBA" id="ARBA00005591"/>
    </source>
</evidence>
<dbReference type="InterPro" id="IPR002569">
    <property type="entry name" value="Met_Sox_Rdtase_MsrA_dom"/>
</dbReference>
<keyword evidence="8" id="KW-1185">Reference proteome</keyword>
<dbReference type="Gene3D" id="3.30.1060.10">
    <property type="entry name" value="Peptide methionine sulphoxide reductase MsrA"/>
    <property type="match status" value="1"/>
</dbReference>
<dbReference type="Pfam" id="PF01625">
    <property type="entry name" value="PMSR"/>
    <property type="match status" value="1"/>
</dbReference>
<sequence length="101" mass="10888">MALPAINSTVFYVAGMALLVQYFAALYFFSPPGLGAQFGAAEGVIRTRVGYSGGSMRNPTYRHLNSTHQGDGVSLILMKPEGQSLVQLTDQSCEGDQRDKD</sequence>
<gene>
    <name evidence="7" type="primary">msrA</name>
    <name evidence="7" type="ORF">E2C01_017025</name>
</gene>
<dbReference type="GO" id="GO:0008113">
    <property type="term" value="F:peptide-methionine (S)-S-oxide reductase activity"/>
    <property type="evidence" value="ECO:0007669"/>
    <property type="project" value="UniProtKB-EC"/>
</dbReference>
<evidence type="ECO:0000259" key="6">
    <source>
        <dbReference type="Pfam" id="PF01625"/>
    </source>
</evidence>
<dbReference type="AlphaFoldDB" id="A0A5B7DRU7"/>
<comment type="caution">
    <text evidence="7">The sequence shown here is derived from an EMBL/GenBank/DDBJ whole genome shotgun (WGS) entry which is preliminary data.</text>
</comment>
<dbReference type="EMBL" id="VSRR010001271">
    <property type="protein sequence ID" value="MPC23955.1"/>
    <property type="molecule type" value="Genomic_DNA"/>
</dbReference>
<evidence type="ECO:0000256" key="4">
    <source>
        <dbReference type="ARBA" id="ARBA00030643"/>
    </source>
</evidence>
<dbReference type="Proteomes" id="UP000324222">
    <property type="component" value="Unassembled WGS sequence"/>
</dbReference>
<evidence type="ECO:0000256" key="5">
    <source>
        <dbReference type="SAM" id="Phobius"/>
    </source>
</evidence>
<dbReference type="EC" id="1.8.4.11" evidence="2"/>
<feature type="domain" description="Peptide methionine sulphoxide reductase MsrA" evidence="6">
    <location>
        <begin position="33"/>
        <end position="70"/>
    </location>
</feature>
<keyword evidence="5" id="KW-1133">Transmembrane helix</keyword>
<reference evidence="7 8" key="1">
    <citation type="submission" date="2019-05" db="EMBL/GenBank/DDBJ databases">
        <title>Another draft genome of Portunus trituberculatus and its Hox gene families provides insights of decapod evolution.</title>
        <authorList>
            <person name="Jeong J.-H."/>
            <person name="Song I."/>
            <person name="Kim S."/>
            <person name="Choi T."/>
            <person name="Kim D."/>
            <person name="Ryu S."/>
            <person name="Kim W."/>
        </authorList>
    </citation>
    <scope>NUCLEOTIDE SEQUENCE [LARGE SCALE GENOMIC DNA]</scope>
    <source>
        <tissue evidence="7">Muscle</tissue>
    </source>
</reference>
<feature type="transmembrane region" description="Helical" evidence="5">
    <location>
        <begin position="6"/>
        <end position="29"/>
    </location>
</feature>
<keyword evidence="5" id="KW-0812">Transmembrane</keyword>
<keyword evidence="5" id="KW-0472">Membrane</keyword>
<proteinExistence type="inferred from homology"/>
<dbReference type="InterPro" id="IPR036509">
    <property type="entry name" value="Met_Sox_Rdtase_MsrA_sf"/>
</dbReference>
<evidence type="ECO:0000256" key="3">
    <source>
        <dbReference type="ARBA" id="ARBA00023002"/>
    </source>
</evidence>
<evidence type="ECO:0000313" key="8">
    <source>
        <dbReference type="Proteomes" id="UP000324222"/>
    </source>
</evidence>
<name>A0A5B7DRU7_PORTR</name>
<protein>
    <recommendedName>
        <fullName evidence="2">peptide-methionine (S)-S-oxide reductase</fullName>
        <ecNumber evidence="2">1.8.4.11</ecNumber>
    </recommendedName>
    <alternativeName>
        <fullName evidence="4">Peptide-methionine (S)-S-oxide reductase</fullName>
    </alternativeName>
</protein>
<evidence type="ECO:0000256" key="2">
    <source>
        <dbReference type="ARBA" id="ARBA00012502"/>
    </source>
</evidence>